<dbReference type="InterPro" id="IPR042099">
    <property type="entry name" value="ANL_N_sf"/>
</dbReference>
<feature type="domain" description="AMP-dependent synthetase/ligase" evidence="1">
    <location>
        <begin position="36"/>
        <end position="405"/>
    </location>
</feature>
<dbReference type="AlphaFoldDB" id="A0AAU8IRG5"/>
<dbReference type="KEGG" id="stac:ABII15_13905"/>
<dbReference type="PROSITE" id="PS00455">
    <property type="entry name" value="AMP_BINDING"/>
    <property type="match status" value="1"/>
</dbReference>
<dbReference type="Pfam" id="PF13193">
    <property type="entry name" value="AMP-binding_C"/>
    <property type="match status" value="1"/>
</dbReference>
<gene>
    <name evidence="3" type="ORF">ABII15_13905</name>
</gene>
<dbReference type="PANTHER" id="PTHR43767:SF10">
    <property type="entry name" value="SURFACTIN SYNTHASE SUBUNIT 1"/>
    <property type="match status" value="1"/>
</dbReference>
<keyword evidence="3" id="KW-0436">Ligase</keyword>
<dbReference type="PANTHER" id="PTHR43767">
    <property type="entry name" value="LONG-CHAIN-FATTY-ACID--COA LIGASE"/>
    <property type="match status" value="1"/>
</dbReference>
<dbReference type="Pfam" id="PF00501">
    <property type="entry name" value="AMP-binding"/>
    <property type="match status" value="1"/>
</dbReference>
<sequence>MRDSAGGTALLTGAPADGVPAPVAPLTGVAGLCGRGAPDAPALTYRDTTLDYAELRRRVAGAAEGLRRLGVRRGDRVVVFMEKRVETVVALFAVAAAGGVFVPVNPVYKAPQIRHIVDDCTASAVITTDERYATVRTAIAASPSVAEVVIVGELPGGPAPDDVADVTDASGGRLRVTLWHALPGDGGGEAPVQVIDTDLAAILYTSGSTGSPKGVVLSHRNVLAGAESVAGYLGHTPDDVILAALPLSFDAGFSQLTTAFHAGAHVVLANYLLPVELVRLCARHRVTGLTGVPPLWMQLTGCKWPAEATARLRYFANTGGRMPRSTLARLRELFPAALPYLMYGLTEAFRATYLDPAEADRRPDSIGRAIPNADVRVVRPDGTDCAPHEHGEIVQRGALVAQGYWNDPGRSAERFRPAPGADGTVRAEIAVWSGDRAYRDEDGFLYFVGRDDEMIKTSGYRVSPTEIEEAAYATGLVSGAVAFGLADERLGQIAVLVVAGDTTESDLRKAMEDQVPRYMLPKRVVFLDQLPVSPNGKFDRVETRRTVTG</sequence>
<dbReference type="NCBIfam" id="TIGR03098">
    <property type="entry name" value="ligase_PEP_1"/>
    <property type="match status" value="1"/>
</dbReference>
<reference evidence="3" key="1">
    <citation type="submission" date="2024-06" db="EMBL/GenBank/DDBJ databases">
        <title>Streptomyces sp. strain HUAS MG91 genome sequences.</title>
        <authorList>
            <person name="Mo P."/>
        </authorList>
    </citation>
    <scope>NUCLEOTIDE SEQUENCE</scope>
    <source>
        <strain evidence="3">HUAS MG91</strain>
    </source>
</reference>
<dbReference type="Gene3D" id="3.30.300.30">
    <property type="match status" value="1"/>
</dbReference>
<dbReference type="InterPro" id="IPR020845">
    <property type="entry name" value="AMP-binding_CS"/>
</dbReference>
<name>A0AAU8IRG5_9ACTN</name>
<dbReference type="InterPro" id="IPR050237">
    <property type="entry name" value="ATP-dep_AMP-bd_enzyme"/>
</dbReference>
<evidence type="ECO:0000313" key="3">
    <source>
        <dbReference type="EMBL" id="XCJ71000.1"/>
    </source>
</evidence>
<dbReference type="EMBL" id="CP159534">
    <property type="protein sequence ID" value="XCJ71000.1"/>
    <property type="molecule type" value="Genomic_DNA"/>
</dbReference>
<proteinExistence type="predicted"/>
<dbReference type="InterPro" id="IPR017529">
    <property type="entry name" value="AcylCoA_ligase_PEP_1"/>
</dbReference>
<protein>
    <submittedName>
        <fullName evidence="3">Acyl-CoA ligase (AMP-forming), exosortase A system-associated</fullName>
    </submittedName>
</protein>
<dbReference type="InterPro" id="IPR045851">
    <property type="entry name" value="AMP-bd_C_sf"/>
</dbReference>
<feature type="domain" description="AMP-binding enzyme C-terminal" evidence="2">
    <location>
        <begin position="466"/>
        <end position="537"/>
    </location>
</feature>
<dbReference type="SUPFAM" id="SSF56801">
    <property type="entry name" value="Acetyl-CoA synthetase-like"/>
    <property type="match status" value="1"/>
</dbReference>
<dbReference type="GO" id="GO:0016877">
    <property type="term" value="F:ligase activity, forming carbon-sulfur bonds"/>
    <property type="evidence" value="ECO:0007669"/>
    <property type="project" value="UniProtKB-ARBA"/>
</dbReference>
<organism evidence="3">
    <name type="scientific">Streptomyces tabacisoli</name>
    <dbReference type="NCBI Taxonomy" id="3156398"/>
    <lineage>
        <taxon>Bacteria</taxon>
        <taxon>Bacillati</taxon>
        <taxon>Actinomycetota</taxon>
        <taxon>Actinomycetes</taxon>
        <taxon>Kitasatosporales</taxon>
        <taxon>Streptomycetaceae</taxon>
        <taxon>Streptomyces</taxon>
    </lineage>
</organism>
<dbReference type="InterPro" id="IPR000873">
    <property type="entry name" value="AMP-dep_synth/lig_dom"/>
</dbReference>
<evidence type="ECO:0000259" key="1">
    <source>
        <dbReference type="Pfam" id="PF00501"/>
    </source>
</evidence>
<dbReference type="RefSeq" id="WP_353942632.1">
    <property type="nucleotide sequence ID" value="NZ_CP159534.1"/>
</dbReference>
<dbReference type="InterPro" id="IPR025110">
    <property type="entry name" value="AMP-bd_C"/>
</dbReference>
<evidence type="ECO:0000259" key="2">
    <source>
        <dbReference type="Pfam" id="PF13193"/>
    </source>
</evidence>
<dbReference type="Gene3D" id="3.40.50.12780">
    <property type="entry name" value="N-terminal domain of ligase-like"/>
    <property type="match status" value="1"/>
</dbReference>
<accession>A0AAU8IRG5</accession>